<gene>
    <name evidence="2" type="ORF">A6P07_19910</name>
</gene>
<proteinExistence type="predicted"/>
<sequence length="347" mass="39069">MRLFSGKNGDAPRLACPTSPTQAETRSVTPAAHVLSLPSLSPEIPWIYCESCNAKILNLGKSLMEIGVKLEDSESQSIQEIVHTATEKFMDEIFGHHIDDLHIEENEGDDTLILTFSLPLEDAPTFVCHEKLQAIHQKANGLVEYALNTLYLSPISVMTPGDLMGVIEMVEWLGSDDETEYLLEMKADGIPEEDINVLRKADVLQVIPQWTLDACYAKTDLRSQVKEKSLNREERELLKLLDQLSPMTPVKIPSKPNRYEKYGLTQGYSQFAGIMLMDNGEPGGLCYQMLDHLYQRSMESGEAEDNAVFMLDITPQENVRDWVELLQDCSTILTLIHRILPFLGEKL</sequence>
<feature type="region of interest" description="Disordered" evidence="1">
    <location>
        <begin position="1"/>
        <end position="23"/>
    </location>
</feature>
<dbReference type="AlphaFoldDB" id="A0A1C2IAW8"/>
<accession>A0A1C2IAW8</accession>
<comment type="caution">
    <text evidence="2">The sequence shown here is derived from an EMBL/GenBank/DDBJ whole genome shotgun (WGS) entry which is preliminary data.</text>
</comment>
<reference evidence="2 3" key="1">
    <citation type="journal article" date="2016" name="Int. J. Mol. Sci.">
        <title>Comparative genomics of the extreme acidophile Acidithiobacillus thiooxidans reveals intraspecific divergence and niche adaptation.</title>
        <authorList>
            <person name="Zhang X."/>
            <person name="Feng X."/>
            <person name="Tao J."/>
            <person name="Ma L."/>
            <person name="Xiao Y."/>
            <person name="Liang Y."/>
            <person name="Liu X."/>
            <person name="Yin H."/>
        </authorList>
    </citation>
    <scope>NUCLEOTIDE SEQUENCE [LARGE SCALE GENOMIC DNA]</scope>
    <source>
        <strain evidence="2 3">A02</strain>
    </source>
</reference>
<dbReference type="EMBL" id="LWSA01000348">
    <property type="protein sequence ID" value="OCX67497.1"/>
    <property type="molecule type" value="Genomic_DNA"/>
</dbReference>
<dbReference type="STRING" id="930.GCA_002079865_00418"/>
<dbReference type="RefSeq" id="WP_024894197.1">
    <property type="nucleotide sequence ID" value="NZ_LWRZ01000210.1"/>
</dbReference>
<evidence type="ECO:0000313" key="3">
    <source>
        <dbReference type="Proteomes" id="UP000094893"/>
    </source>
</evidence>
<dbReference type="Proteomes" id="UP000094893">
    <property type="component" value="Unassembled WGS sequence"/>
</dbReference>
<evidence type="ECO:0000313" key="2">
    <source>
        <dbReference type="EMBL" id="OCX67497.1"/>
    </source>
</evidence>
<protein>
    <submittedName>
        <fullName evidence="2">Uncharacterized protein</fullName>
    </submittedName>
</protein>
<evidence type="ECO:0000256" key="1">
    <source>
        <dbReference type="SAM" id="MobiDB-lite"/>
    </source>
</evidence>
<organism evidence="2 3">
    <name type="scientific">Acidithiobacillus thiooxidans</name>
    <name type="common">Thiobacillus thiooxidans</name>
    <dbReference type="NCBI Taxonomy" id="930"/>
    <lineage>
        <taxon>Bacteria</taxon>
        <taxon>Pseudomonadati</taxon>
        <taxon>Pseudomonadota</taxon>
        <taxon>Acidithiobacillia</taxon>
        <taxon>Acidithiobacillales</taxon>
        <taxon>Acidithiobacillaceae</taxon>
        <taxon>Acidithiobacillus</taxon>
    </lineage>
</organism>
<name>A0A1C2IAW8_ACITH</name>